<dbReference type="PROSITE" id="PS51188">
    <property type="entry name" value="ZF_CR"/>
    <property type="match status" value="1"/>
</dbReference>
<dbReference type="Gene3D" id="2.60.260.20">
    <property type="entry name" value="Urease metallochaperone UreE, N-terminal domain"/>
    <property type="match status" value="2"/>
</dbReference>
<dbReference type="CDD" id="cd06257">
    <property type="entry name" value="DnaJ"/>
    <property type="match status" value="1"/>
</dbReference>
<comment type="caution">
    <text evidence="1">The sequence shown here is derived from an EMBL/GenBank/DDBJ whole genome shotgun (WGS) entry which is preliminary data.</text>
</comment>
<dbReference type="SMART" id="SM00271">
    <property type="entry name" value="DnaJ"/>
    <property type="match status" value="1"/>
</dbReference>
<dbReference type="HAMAP" id="MF_01152">
    <property type="entry name" value="DnaJ"/>
    <property type="match status" value="1"/>
</dbReference>
<dbReference type="EMBL" id="CAXAMN010010413">
    <property type="protein sequence ID" value="CAK9031663.1"/>
    <property type="molecule type" value="Genomic_DNA"/>
</dbReference>
<dbReference type="InterPro" id="IPR036869">
    <property type="entry name" value="J_dom_sf"/>
</dbReference>
<dbReference type="InterPro" id="IPR008971">
    <property type="entry name" value="HSP40/DnaJ_pept-bd"/>
</dbReference>
<dbReference type="Gene3D" id="2.10.230.10">
    <property type="entry name" value="Heat shock protein DnaJ, cysteine-rich domain"/>
    <property type="match status" value="1"/>
</dbReference>
<evidence type="ECO:0000313" key="1">
    <source>
        <dbReference type="EMBL" id="CAK9031663.1"/>
    </source>
</evidence>
<name>A0ABP0KXP2_9DINO</name>
<dbReference type="PROSITE" id="PS50076">
    <property type="entry name" value="DNAJ_2"/>
    <property type="match status" value="1"/>
</dbReference>
<gene>
    <name evidence="1" type="ORF">CCMP2556_LOCUS18372</name>
</gene>
<dbReference type="PRINTS" id="PR00625">
    <property type="entry name" value="JDOMAIN"/>
</dbReference>
<dbReference type="Pfam" id="PF00684">
    <property type="entry name" value="DnaJ_CXXCXGXG"/>
    <property type="match status" value="1"/>
</dbReference>
<accession>A0ABP0KXP2</accession>
<reference evidence="1 2" key="1">
    <citation type="submission" date="2024-02" db="EMBL/GenBank/DDBJ databases">
        <authorList>
            <person name="Chen Y."/>
            <person name="Shah S."/>
            <person name="Dougan E. K."/>
            <person name="Thang M."/>
            <person name="Chan C."/>
        </authorList>
    </citation>
    <scope>NUCLEOTIDE SEQUENCE [LARGE SCALE GENOMIC DNA]</scope>
</reference>
<protein>
    <submittedName>
        <fullName evidence="1">Uncharacterized protein</fullName>
    </submittedName>
</protein>
<dbReference type="PROSITE" id="PS00636">
    <property type="entry name" value="DNAJ_1"/>
    <property type="match status" value="1"/>
</dbReference>
<dbReference type="PANTHER" id="PTHR43888">
    <property type="entry name" value="DNAJ-LIKE-2, ISOFORM A-RELATED"/>
    <property type="match status" value="1"/>
</dbReference>
<dbReference type="InterPro" id="IPR044713">
    <property type="entry name" value="DNJA1/2-like"/>
</dbReference>
<dbReference type="SUPFAM" id="SSF49493">
    <property type="entry name" value="HSP40/DnaJ peptide-binding domain"/>
    <property type="match status" value="2"/>
</dbReference>
<sequence length="437" mass="47535">MSVCSATLARALQARVSTSRLSASSGRRAFAAGFGQFSGFGGFPGQGPAGAGDDRLYQLLGINREADEATIKQAYKKQAMKHHPDRGGDEAKFKDISKAYEVLSDPQKRQIYDAYGEEGLEGGADPGGGAGMNPFDLFSHIFGFQAGGQRRRGRPVTQNAEYNIEVTLEELFVGTSRRINYQRNKICQTCHGQGGKNPQQCQRCKGAGYVVTVQQFGPMVQQSSSVCSTCRGKGVVIRPEDVCGTCKGAGTVKEKAGYDISIAAGAEDGQVFHFPGAADEEPGHDPGDLIIRIREKSHPLFQRVEDSLVMQRKVSLAEALCGFELSVKYLDGENLLIRSEPGKVMKPGDVLLVPSKGMPNKATKKRGNLFVQIQVDFPKDIHEDSRSDLARLLGGKLPKERNGEVAKQLSPTQVQQVKESWRQHAEQREQTNGCVSQ</sequence>
<dbReference type="InterPro" id="IPR001623">
    <property type="entry name" value="DnaJ_domain"/>
</dbReference>
<dbReference type="InterPro" id="IPR002939">
    <property type="entry name" value="DnaJ_C"/>
</dbReference>
<dbReference type="InterPro" id="IPR012724">
    <property type="entry name" value="DnaJ"/>
</dbReference>
<dbReference type="CDD" id="cd10719">
    <property type="entry name" value="DnaJ_zf"/>
    <property type="match status" value="1"/>
</dbReference>
<organism evidence="1 2">
    <name type="scientific">Durusdinium trenchii</name>
    <dbReference type="NCBI Taxonomy" id="1381693"/>
    <lineage>
        <taxon>Eukaryota</taxon>
        <taxon>Sar</taxon>
        <taxon>Alveolata</taxon>
        <taxon>Dinophyceae</taxon>
        <taxon>Suessiales</taxon>
        <taxon>Symbiodiniaceae</taxon>
        <taxon>Durusdinium</taxon>
    </lineage>
</organism>
<evidence type="ECO:0000313" key="2">
    <source>
        <dbReference type="Proteomes" id="UP001642484"/>
    </source>
</evidence>
<dbReference type="Proteomes" id="UP001642484">
    <property type="component" value="Unassembled WGS sequence"/>
</dbReference>
<keyword evidence="2" id="KW-1185">Reference proteome</keyword>
<dbReference type="InterPro" id="IPR001305">
    <property type="entry name" value="HSP_DnaJ_Cys-rich_dom"/>
</dbReference>
<dbReference type="InterPro" id="IPR036410">
    <property type="entry name" value="HSP_DnaJ_Cys-rich_dom_sf"/>
</dbReference>
<dbReference type="SUPFAM" id="SSF57938">
    <property type="entry name" value="DnaJ/Hsp40 cysteine-rich domain"/>
    <property type="match status" value="1"/>
</dbReference>
<dbReference type="Pfam" id="PF00226">
    <property type="entry name" value="DnaJ"/>
    <property type="match status" value="1"/>
</dbReference>
<dbReference type="Pfam" id="PF01556">
    <property type="entry name" value="DnaJ_C"/>
    <property type="match status" value="1"/>
</dbReference>
<dbReference type="CDD" id="cd10747">
    <property type="entry name" value="DnaJ_C"/>
    <property type="match status" value="1"/>
</dbReference>
<dbReference type="Gene3D" id="1.10.287.110">
    <property type="entry name" value="DnaJ domain"/>
    <property type="match status" value="1"/>
</dbReference>
<dbReference type="SUPFAM" id="SSF46565">
    <property type="entry name" value="Chaperone J-domain"/>
    <property type="match status" value="1"/>
</dbReference>
<proteinExistence type="inferred from homology"/>
<dbReference type="InterPro" id="IPR018253">
    <property type="entry name" value="DnaJ_domain_CS"/>
</dbReference>